<name>A0A814M1J6_9BILA</name>
<dbReference type="Proteomes" id="UP000663855">
    <property type="component" value="Unassembled WGS sequence"/>
</dbReference>
<gene>
    <name evidence="1" type="ORF">CJN711_LOCUS5824</name>
</gene>
<dbReference type="EMBL" id="CAJNOV010001653">
    <property type="protein sequence ID" value="CAF1073179.1"/>
    <property type="molecule type" value="Genomic_DNA"/>
</dbReference>
<evidence type="ECO:0000313" key="2">
    <source>
        <dbReference type="Proteomes" id="UP000663855"/>
    </source>
</evidence>
<evidence type="ECO:0000313" key="1">
    <source>
        <dbReference type="EMBL" id="CAF1073179.1"/>
    </source>
</evidence>
<proteinExistence type="predicted"/>
<reference evidence="1" key="1">
    <citation type="submission" date="2021-02" db="EMBL/GenBank/DDBJ databases">
        <authorList>
            <person name="Nowell W R."/>
        </authorList>
    </citation>
    <scope>NUCLEOTIDE SEQUENCE</scope>
</reference>
<sequence>FDVEQLSICRLNDENISK</sequence>
<feature type="non-terminal residue" evidence="1">
    <location>
        <position position="1"/>
    </location>
</feature>
<protein>
    <submittedName>
        <fullName evidence="1">Uncharacterized protein</fullName>
    </submittedName>
</protein>
<comment type="caution">
    <text evidence="1">The sequence shown here is derived from an EMBL/GenBank/DDBJ whole genome shotgun (WGS) entry which is preliminary data.</text>
</comment>
<dbReference type="AlphaFoldDB" id="A0A814M1J6"/>
<accession>A0A814M1J6</accession>
<organism evidence="1 2">
    <name type="scientific">Rotaria magnacalcarata</name>
    <dbReference type="NCBI Taxonomy" id="392030"/>
    <lineage>
        <taxon>Eukaryota</taxon>
        <taxon>Metazoa</taxon>
        <taxon>Spiralia</taxon>
        <taxon>Gnathifera</taxon>
        <taxon>Rotifera</taxon>
        <taxon>Eurotatoria</taxon>
        <taxon>Bdelloidea</taxon>
        <taxon>Philodinida</taxon>
        <taxon>Philodinidae</taxon>
        <taxon>Rotaria</taxon>
    </lineage>
</organism>